<evidence type="ECO:0000313" key="4">
    <source>
        <dbReference type="EMBL" id="KAH3729975.1"/>
    </source>
</evidence>
<feature type="domain" description="Serpin" evidence="3">
    <location>
        <begin position="10"/>
        <end position="372"/>
    </location>
</feature>
<dbReference type="AlphaFoldDB" id="A0A9D4CQV0"/>
<dbReference type="PANTHER" id="PTHR11461">
    <property type="entry name" value="SERINE PROTEASE INHIBITOR, SERPIN"/>
    <property type="match status" value="1"/>
</dbReference>
<proteinExistence type="inferred from homology"/>
<sequence length="383" mass="42772">MSSSASKFSLDLFQHVVSHNPHGNLFMSPSSIFVVMTMVQTGARNETRNQMVSTLQFQSNDQQSILADAEQFVKVLNKGSDHVVLRSANRLYPNRDKSILEDYIKAVVKHFASDVKNVDFISNPEGSRQEINKWVEEVTNEKIKNLLPSGSINALTRMVVANAIYFKGNWATQFVQKSTTKTDFHTLDGKSLKTDMMTREMKKVRYGENTALDCKVLHLPYIGDEMAMVVLLPNTVTGLLEMEKKMNVQNMNQCIEKVSSPTVKVSVPKFKLESSFQLSDTLSALGMPDVFDQNKADLSGMGKDLFVSKVFHKAFVDVNEEGTEAAAATAGTIVFFSAPPPPKIFTADHPFMFMIWLYPLKAPLFVGRYTGSTLEAAQSRDKL</sequence>
<dbReference type="InterPro" id="IPR042178">
    <property type="entry name" value="Serpin_sf_1"/>
</dbReference>
<dbReference type="InterPro" id="IPR023795">
    <property type="entry name" value="Serpin_CS"/>
</dbReference>
<dbReference type="SUPFAM" id="SSF56574">
    <property type="entry name" value="Serpins"/>
    <property type="match status" value="1"/>
</dbReference>
<name>A0A9D4CQV0_DREPO</name>
<dbReference type="GO" id="GO:0005615">
    <property type="term" value="C:extracellular space"/>
    <property type="evidence" value="ECO:0007669"/>
    <property type="project" value="InterPro"/>
</dbReference>
<dbReference type="InterPro" id="IPR036186">
    <property type="entry name" value="Serpin_sf"/>
</dbReference>
<dbReference type="Gene3D" id="3.30.497.10">
    <property type="entry name" value="Antithrombin, subunit I, domain 2"/>
    <property type="match status" value="1"/>
</dbReference>
<dbReference type="EMBL" id="JAIWYP010000012">
    <property type="protein sequence ID" value="KAH3729975.1"/>
    <property type="molecule type" value="Genomic_DNA"/>
</dbReference>
<organism evidence="4 5">
    <name type="scientific">Dreissena polymorpha</name>
    <name type="common">Zebra mussel</name>
    <name type="synonym">Mytilus polymorpha</name>
    <dbReference type="NCBI Taxonomy" id="45954"/>
    <lineage>
        <taxon>Eukaryota</taxon>
        <taxon>Metazoa</taxon>
        <taxon>Spiralia</taxon>
        <taxon>Lophotrochozoa</taxon>
        <taxon>Mollusca</taxon>
        <taxon>Bivalvia</taxon>
        <taxon>Autobranchia</taxon>
        <taxon>Heteroconchia</taxon>
        <taxon>Euheterodonta</taxon>
        <taxon>Imparidentia</taxon>
        <taxon>Neoheterodontei</taxon>
        <taxon>Myida</taxon>
        <taxon>Dreissenoidea</taxon>
        <taxon>Dreissenidae</taxon>
        <taxon>Dreissena</taxon>
    </lineage>
</organism>
<gene>
    <name evidence="4" type="ORF">DPMN_055953</name>
</gene>
<evidence type="ECO:0000256" key="2">
    <source>
        <dbReference type="RuleBase" id="RU000411"/>
    </source>
</evidence>
<dbReference type="Pfam" id="PF00079">
    <property type="entry name" value="Serpin"/>
    <property type="match status" value="1"/>
</dbReference>
<evidence type="ECO:0000259" key="3">
    <source>
        <dbReference type="SMART" id="SM00093"/>
    </source>
</evidence>
<dbReference type="InterPro" id="IPR000215">
    <property type="entry name" value="Serpin_fam"/>
</dbReference>
<evidence type="ECO:0000256" key="1">
    <source>
        <dbReference type="ARBA" id="ARBA00009500"/>
    </source>
</evidence>
<comment type="similarity">
    <text evidence="1 2">Belongs to the serpin family.</text>
</comment>
<reference evidence="4" key="1">
    <citation type="journal article" date="2019" name="bioRxiv">
        <title>The Genome of the Zebra Mussel, Dreissena polymorpha: A Resource for Invasive Species Research.</title>
        <authorList>
            <person name="McCartney M.A."/>
            <person name="Auch B."/>
            <person name="Kono T."/>
            <person name="Mallez S."/>
            <person name="Zhang Y."/>
            <person name="Obille A."/>
            <person name="Becker A."/>
            <person name="Abrahante J.E."/>
            <person name="Garbe J."/>
            <person name="Badalamenti J.P."/>
            <person name="Herman A."/>
            <person name="Mangelson H."/>
            <person name="Liachko I."/>
            <person name="Sullivan S."/>
            <person name="Sone E.D."/>
            <person name="Koren S."/>
            <person name="Silverstein K.A.T."/>
            <person name="Beckman K.B."/>
            <person name="Gohl D.M."/>
        </authorList>
    </citation>
    <scope>NUCLEOTIDE SEQUENCE</scope>
    <source>
        <strain evidence="4">Duluth1</strain>
        <tissue evidence="4">Whole animal</tissue>
    </source>
</reference>
<dbReference type="SMART" id="SM00093">
    <property type="entry name" value="SERPIN"/>
    <property type="match status" value="1"/>
</dbReference>
<reference evidence="4" key="2">
    <citation type="submission" date="2020-11" db="EMBL/GenBank/DDBJ databases">
        <authorList>
            <person name="McCartney M.A."/>
            <person name="Auch B."/>
            <person name="Kono T."/>
            <person name="Mallez S."/>
            <person name="Becker A."/>
            <person name="Gohl D.M."/>
            <person name="Silverstein K.A.T."/>
            <person name="Koren S."/>
            <person name="Bechman K.B."/>
            <person name="Herman A."/>
            <person name="Abrahante J.E."/>
            <person name="Garbe J."/>
        </authorList>
    </citation>
    <scope>NUCLEOTIDE SEQUENCE</scope>
    <source>
        <strain evidence="4">Duluth1</strain>
        <tissue evidence="4">Whole animal</tissue>
    </source>
</reference>
<dbReference type="GO" id="GO:0004867">
    <property type="term" value="F:serine-type endopeptidase inhibitor activity"/>
    <property type="evidence" value="ECO:0007669"/>
    <property type="project" value="InterPro"/>
</dbReference>
<dbReference type="InterPro" id="IPR042185">
    <property type="entry name" value="Serpin_sf_2"/>
</dbReference>
<accession>A0A9D4CQV0</accession>
<dbReference type="PROSITE" id="PS00284">
    <property type="entry name" value="SERPIN"/>
    <property type="match status" value="1"/>
</dbReference>
<evidence type="ECO:0000313" key="5">
    <source>
        <dbReference type="Proteomes" id="UP000828390"/>
    </source>
</evidence>
<dbReference type="PANTHER" id="PTHR11461:SF211">
    <property type="entry name" value="GH10112P-RELATED"/>
    <property type="match status" value="1"/>
</dbReference>
<keyword evidence="5" id="KW-1185">Reference proteome</keyword>
<dbReference type="InterPro" id="IPR023796">
    <property type="entry name" value="Serpin_dom"/>
</dbReference>
<dbReference type="Proteomes" id="UP000828390">
    <property type="component" value="Unassembled WGS sequence"/>
</dbReference>
<comment type="caution">
    <text evidence="4">The sequence shown here is derived from an EMBL/GenBank/DDBJ whole genome shotgun (WGS) entry which is preliminary data.</text>
</comment>
<dbReference type="CDD" id="cd00172">
    <property type="entry name" value="serpin"/>
    <property type="match status" value="1"/>
</dbReference>
<dbReference type="Gene3D" id="2.30.39.10">
    <property type="entry name" value="Alpha-1-antitrypsin, domain 1"/>
    <property type="match status" value="1"/>
</dbReference>
<protein>
    <recommendedName>
        <fullName evidence="3">Serpin domain-containing protein</fullName>
    </recommendedName>
</protein>